<protein>
    <recommendedName>
        <fullName evidence="7">Glycosyltransferase 61 catalytic domain-containing protein</fullName>
    </recommendedName>
</protein>
<organism evidence="8 9">
    <name type="scientific">Cuscuta australis</name>
    <dbReference type="NCBI Taxonomy" id="267555"/>
    <lineage>
        <taxon>Eukaryota</taxon>
        <taxon>Viridiplantae</taxon>
        <taxon>Streptophyta</taxon>
        <taxon>Embryophyta</taxon>
        <taxon>Tracheophyta</taxon>
        <taxon>Spermatophyta</taxon>
        <taxon>Magnoliopsida</taxon>
        <taxon>eudicotyledons</taxon>
        <taxon>Gunneridae</taxon>
        <taxon>Pentapetalae</taxon>
        <taxon>asterids</taxon>
        <taxon>lamiids</taxon>
        <taxon>Solanales</taxon>
        <taxon>Convolvulaceae</taxon>
        <taxon>Cuscuteae</taxon>
        <taxon>Cuscuta</taxon>
        <taxon>Cuscuta subgen. Grammica</taxon>
        <taxon>Cuscuta sect. Cleistogrammica</taxon>
    </lineage>
</organism>
<feature type="domain" description="Glycosyltransferase 61 catalytic" evidence="7">
    <location>
        <begin position="291"/>
        <end position="381"/>
    </location>
</feature>
<dbReference type="PANTHER" id="PTHR20961:SF124">
    <property type="entry name" value="GLYCOSYLTRANSFERASE"/>
    <property type="match status" value="1"/>
</dbReference>
<keyword evidence="6" id="KW-1133">Transmembrane helix</keyword>
<keyword evidence="6" id="KW-0472">Membrane</keyword>
<keyword evidence="4" id="KW-0325">Glycoprotein</keyword>
<evidence type="ECO:0000256" key="5">
    <source>
        <dbReference type="SAM" id="MobiDB-lite"/>
    </source>
</evidence>
<dbReference type="InterPro" id="IPR007657">
    <property type="entry name" value="Glycosyltransferase_61"/>
</dbReference>
<dbReference type="GO" id="GO:0000139">
    <property type="term" value="C:Golgi membrane"/>
    <property type="evidence" value="ECO:0007669"/>
    <property type="project" value="UniProtKB-SubCell"/>
</dbReference>
<reference evidence="8 9" key="1">
    <citation type="submission" date="2018-06" db="EMBL/GenBank/DDBJ databases">
        <title>The Genome of Cuscuta australis (Dodder) Provides Insight into the Evolution of Plant Parasitism.</title>
        <authorList>
            <person name="Liu H."/>
        </authorList>
    </citation>
    <scope>NUCLEOTIDE SEQUENCE [LARGE SCALE GENOMIC DNA]</scope>
    <source>
        <strain evidence="9">cv. Yunnan</strain>
        <tissue evidence="8">Vines</tissue>
    </source>
</reference>
<keyword evidence="3" id="KW-0808">Transferase</keyword>
<evidence type="ECO:0000313" key="8">
    <source>
        <dbReference type="EMBL" id="RAL51851.1"/>
    </source>
</evidence>
<evidence type="ECO:0000256" key="6">
    <source>
        <dbReference type="SAM" id="Phobius"/>
    </source>
</evidence>
<dbReference type="Proteomes" id="UP000249390">
    <property type="component" value="Unassembled WGS sequence"/>
</dbReference>
<dbReference type="PANTHER" id="PTHR20961">
    <property type="entry name" value="GLYCOSYLTRANSFERASE"/>
    <property type="match status" value="1"/>
</dbReference>
<evidence type="ECO:0000256" key="2">
    <source>
        <dbReference type="ARBA" id="ARBA00022676"/>
    </source>
</evidence>
<comment type="subcellular location">
    <subcellularLocation>
        <location evidence="1">Golgi apparatus membrane</location>
        <topology evidence="1">Single-pass type II membrane protein</topology>
    </subcellularLocation>
</comment>
<keyword evidence="9" id="KW-1185">Reference proteome</keyword>
<evidence type="ECO:0000256" key="4">
    <source>
        <dbReference type="ARBA" id="ARBA00023180"/>
    </source>
</evidence>
<dbReference type="EMBL" id="NQVE01000046">
    <property type="protein sequence ID" value="RAL51851.1"/>
    <property type="molecule type" value="Genomic_DNA"/>
</dbReference>
<keyword evidence="2" id="KW-0328">Glycosyltransferase</keyword>
<feature type="region of interest" description="Disordered" evidence="5">
    <location>
        <begin position="1"/>
        <end position="26"/>
    </location>
</feature>
<comment type="caution">
    <text evidence="8">The sequence shown here is derived from an EMBL/GenBank/DDBJ whole genome shotgun (WGS) entry which is preliminary data.</text>
</comment>
<dbReference type="InterPro" id="IPR049625">
    <property type="entry name" value="Glyco_transf_61_cat"/>
</dbReference>
<evidence type="ECO:0000313" key="9">
    <source>
        <dbReference type="Proteomes" id="UP000249390"/>
    </source>
</evidence>
<gene>
    <name evidence="8" type="ORF">DM860_010569</name>
</gene>
<evidence type="ECO:0000256" key="1">
    <source>
        <dbReference type="ARBA" id="ARBA00004323"/>
    </source>
</evidence>
<proteinExistence type="predicted"/>
<evidence type="ECO:0000259" key="7">
    <source>
        <dbReference type="Pfam" id="PF04577"/>
    </source>
</evidence>
<accession>A0A328E5X9</accession>
<feature type="compositionally biased region" description="Basic residues" evidence="5">
    <location>
        <begin position="1"/>
        <end position="16"/>
    </location>
</feature>
<dbReference type="GO" id="GO:0016763">
    <property type="term" value="F:pentosyltransferase activity"/>
    <property type="evidence" value="ECO:0007669"/>
    <property type="project" value="UniProtKB-ARBA"/>
</dbReference>
<name>A0A328E5X9_9ASTE</name>
<keyword evidence="6" id="KW-0812">Transmembrane</keyword>
<evidence type="ECO:0000256" key="3">
    <source>
        <dbReference type="ARBA" id="ARBA00022679"/>
    </source>
</evidence>
<sequence length="492" mass="56256">MVVRCQRTHPPVKKRGGGGVVDGEEDEETHDKRARLNLLFILLLSLFSCAFIISLFYSFRSEGDGISSAGSSVSKGTLSCDRSGFRSDVCVMKGDVRTDPSSSSIALYTHHGSKNHIFSLFGDYFDGGVTPIERIKPYTRKWEKSIMDTIDELRLVAKKSSSSILHSCDVQHDVPAVVFSTGGYTGNVYHEFNDGILPLYITSQHFNRRVVFVILEYHNWWISKYEDILSRLSDYRPVDFRENRTHCFSEVIVGLRIHDELAIDPLLMKGNKSMGDFRELLDQAYAPRIKGLIEEEMEKSIPKKAKTSKAPKLVIIARNGSRAILNEDSLVRVAEKIGFQVEVLRPNRTLELARIYRALNSSDVMVGVHGAAMTHFLFLKPLGVSVFIQIIPLGTEWAAETYYGYPAKKMGVRYIGYKILADESTLYDEYDQNDPILRDPKSVNVKGWEFTKKIYLDRQNVRLNLRRFQKRLLRAYYYTIAMKNRRSRMGRE</sequence>
<dbReference type="Pfam" id="PF04577">
    <property type="entry name" value="Glyco_transf_61"/>
    <property type="match status" value="1"/>
</dbReference>
<feature type="transmembrane region" description="Helical" evidence="6">
    <location>
        <begin position="38"/>
        <end position="59"/>
    </location>
</feature>
<dbReference type="AlphaFoldDB" id="A0A328E5X9"/>